<dbReference type="AlphaFoldDB" id="A0A2M7BYK4"/>
<reference evidence="4" key="1">
    <citation type="submission" date="2017-09" db="EMBL/GenBank/DDBJ databases">
        <title>Depth-based differentiation of microbial function through sediment-hosted aquifers and enrichment of novel symbionts in the deep terrestrial subsurface.</title>
        <authorList>
            <person name="Probst A.J."/>
            <person name="Ladd B."/>
            <person name="Jarett J.K."/>
            <person name="Geller-Mcgrath D.E."/>
            <person name="Sieber C.M.K."/>
            <person name="Emerson J.B."/>
            <person name="Anantharaman K."/>
            <person name="Thomas B.C."/>
            <person name="Malmstrom R."/>
            <person name="Stieglmeier M."/>
            <person name="Klingl A."/>
            <person name="Woyke T."/>
            <person name="Ryan C.M."/>
            <person name="Banfield J.F."/>
        </authorList>
    </citation>
    <scope>NUCLEOTIDE SEQUENCE [LARGE SCALE GENOMIC DNA]</scope>
</reference>
<name>A0A2M7BYK4_9BACT</name>
<dbReference type="InterPro" id="IPR000639">
    <property type="entry name" value="Epox_hydrolase-like"/>
</dbReference>
<dbReference type="Proteomes" id="UP000230324">
    <property type="component" value="Unassembled WGS sequence"/>
</dbReference>
<dbReference type="InterPro" id="IPR000073">
    <property type="entry name" value="AB_hydrolase_1"/>
</dbReference>
<dbReference type="PANTHER" id="PTHR43798:SF31">
    <property type="entry name" value="AB HYDROLASE SUPERFAMILY PROTEIN YCLE"/>
    <property type="match status" value="1"/>
</dbReference>
<dbReference type="PRINTS" id="PR00412">
    <property type="entry name" value="EPOXHYDRLASE"/>
</dbReference>
<gene>
    <name evidence="3" type="ORF">COS47_00835</name>
</gene>
<evidence type="ECO:0000313" key="4">
    <source>
        <dbReference type="Proteomes" id="UP000230324"/>
    </source>
</evidence>
<dbReference type="GO" id="GO:0016020">
    <property type="term" value="C:membrane"/>
    <property type="evidence" value="ECO:0007669"/>
    <property type="project" value="TreeGrafter"/>
</dbReference>
<dbReference type="PRINTS" id="PR00111">
    <property type="entry name" value="ABHYDROLASE"/>
</dbReference>
<organism evidence="3 4">
    <name type="scientific">Candidatus Nealsonbacteria bacterium CG03_land_8_20_14_0_80_36_12</name>
    <dbReference type="NCBI Taxonomy" id="1974701"/>
    <lineage>
        <taxon>Bacteria</taxon>
        <taxon>Candidatus Nealsoniibacteriota</taxon>
    </lineage>
</organism>
<dbReference type="SUPFAM" id="SSF53474">
    <property type="entry name" value="alpha/beta-Hydrolases"/>
    <property type="match status" value="1"/>
</dbReference>
<evidence type="ECO:0000259" key="2">
    <source>
        <dbReference type="Pfam" id="PF00561"/>
    </source>
</evidence>
<feature type="domain" description="AB hydrolase-1" evidence="2">
    <location>
        <begin position="23"/>
        <end position="244"/>
    </location>
</feature>
<dbReference type="InterPro" id="IPR050266">
    <property type="entry name" value="AB_hydrolase_sf"/>
</dbReference>
<sequence>MEEKKISIKKLKTNYKIEGQGQALLILHGWGGSSNSWQKVGKKLADKGYRVIIPDLPGFGKSQAPFKPWGVEGYVKWLNDVLNKLKIKKIFLLSHSFGGRIAIEFAATYPHKLKKLILCSTPGVKFNPTLRQMIAMEIARVGNLIFKPKIFHPLKNKGRLLFYFILRQRDYLTSNEIMREVFRKVVAKNLTPYLSQIQTPTLIIWGRKDKLVPLRCGKLMAEKIPNSKLEILPNVAHGVHLQDPENLIKIILKFLNSQGNSN</sequence>
<dbReference type="Gene3D" id="3.40.50.1820">
    <property type="entry name" value="alpha/beta hydrolase"/>
    <property type="match status" value="1"/>
</dbReference>
<dbReference type="EMBL" id="PEUV01000017">
    <property type="protein sequence ID" value="PIV12757.1"/>
    <property type="molecule type" value="Genomic_DNA"/>
</dbReference>
<comment type="caution">
    <text evidence="3">The sequence shown here is derived from an EMBL/GenBank/DDBJ whole genome shotgun (WGS) entry which is preliminary data.</text>
</comment>
<accession>A0A2M7BYK4</accession>
<evidence type="ECO:0000313" key="3">
    <source>
        <dbReference type="EMBL" id="PIV12757.1"/>
    </source>
</evidence>
<dbReference type="Pfam" id="PF00561">
    <property type="entry name" value="Abhydrolase_1"/>
    <property type="match status" value="1"/>
</dbReference>
<evidence type="ECO:0000256" key="1">
    <source>
        <dbReference type="ARBA" id="ARBA00022801"/>
    </source>
</evidence>
<dbReference type="GO" id="GO:0016787">
    <property type="term" value="F:hydrolase activity"/>
    <property type="evidence" value="ECO:0007669"/>
    <property type="project" value="UniProtKB-KW"/>
</dbReference>
<dbReference type="PANTHER" id="PTHR43798">
    <property type="entry name" value="MONOACYLGLYCEROL LIPASE"/>
    <property type="match status" value="1"/>
</dbReference>
<keyword evidence="1" id="KW-0378">Hydrolase</keyword>
<dbReference type="InterPro" id="IPR029058">
    <property type="entry name" value="AB_hydrolase_fold"/>
</dbReference>
<proteinExistence type="predicted"/>
<protein>
    <recommendedName>
        <fullName evidence="2">AB hydrolase-1 domain-containing protein</fullName>
    </recommendedName>
</protein>